<feature type="domain" description="Outer membrane protein beta-barrel" evidence="3">
    <location>
        <begin position="11"/>
        <end position="217"/>
    </location>
</feature>
<sequence>MKKVFGSLVIAMCCMLVAMPARAQLLKWGIKGGVNLSEIDWSGGYAGNKNHSTGFFIGPMAELTIPIIGLGVDGALMYSQRGDKYDVSGNSLSGSVDARQQGIEIPVNLKYTIGLGSLLGIYIAAGPDFFFNFKDIDLKTSGGTVNTDEAANSKKAQVGLNVGAGVKLLKHLQIGINYQIPMGDTFSISGAANTLWQDVLGKKAKTKTWQISATYVF</sequence>
<evidence type="ECO:0000256" key="1">
    <source>
        <dbReference type="ARBA" id="ARBA00022729"/>
    </source>
</evidence>
<dbReference type="InterPro" id="IPR027385">
    <property type="entry name" value="Beta-barrel_OMP"/>
</dbReference>
<keyword evidence="1 2" id="KW-0732">Signal</keyword>
<protein>
    <recommendedName>
        <fullName evidence="3">Outer membrane protein beta-barrel domain-containing protein</fullName>
    </recommendedName>
</protein>
<dbReference type="EMBL" id="CP027231">
    <property type="protein sequence ID" value="AVM52579.1"/>
    <property type="molecule type" value="Genomic_DNA"/>
</dbReference>
<reference evidence="4 5" key="1">
    <citation type="submission" date="2018-02" db="EMBL/GenBank/DDBJ databases">
        <authorList>
            <person name="Holder M.E."/>
            <person name="Ajami N.J."/>
            <person name="Petrosino J.F."/>
        </authorList>
    </citation>
    <scope>NUCLEOTIDE SEQUENCE [LARGE SCALE GENOMIC DNA]</scope>
    <source>
        <strain evidence="4 5">ATCC 33285</strain>
    </source>
</reference>
<evidence type="ECO:0000256" key="2">
    <source>
        <dbReference type="SAM" id="SignalP"/>
    </source>
</evidence>
<dbReference type="Pfam" id="PF13505">
    <property type="entry name" value="OMP_b-brl"/>
    <property type="match status" value="1"/>
</dbReference>
<gene>
    <name evidence="4" type="ORF">C4H11_06170</name>
</gene>
<evidence type="ECO:0000313" key="5">
    <source>
        <dbReference type="Proteomes" id="UP000238304"/>
    </source>
</evidence>
<keyword evidence="5" id="KW-1185">Reference proteome</keyword>
<name>A0ABM6T734_9BACE</name>
<evidence type="ECO:0000259" key="3">
    <source>
        <dbReference type="Pfam" id="PF13505"/>
    </source>
</evidence>
<feature type="signal peptide" evidence="2">
    <location>
        <begin position="1"/>
        <end position="23"/>
    </location>
</feature>
<accession>A0ABM6T734</accession>
<evidence type="ECO:0000313" key="4">
    <source>
        <dbReference type="EMBL" id="AVM52579.1"/>
    </source>
</evidence>
<proteinExistence type="predicted"/>
<organism evidence="4 5">
    <name type="scientific">Bacteroides zoogleoformans</name>
    <dbReference type="NCBI Taxonomy" id="28119"/>
    <lineage>
        <taxon>Bacteria</taxon>
        <taxon>Pseudomonadati</taxon>
        <taxon>Bacteroidota</taxon>
        <taxon>Bacteroidia</taxon>
        <taxon>Bacteroidales</taxon>
        <taxon>Bacteroidaceae</taxon>
        <taxon>Bacteroides</taxon>
    </lineage>
</organism>
<dbReference type="RefSeq" id="WP_106040886.1">
    <property type="nucleotide sequence ID" value="NZ_CP027231.1"/>
</dbReference>
<feature type="chain" id="PRO_5046765199" description="Outer membrane protein beta-barrel domain-containing protein" evidence="2">
    <location>
        <begin position="24"/>
        <end position="217"/>
    </location>
</feature>
<dbReference type="Proteomes" id="UP000238304">
    <property type="component" value="Chromosome"/>
</dbReference>